<dbReference type="EMBL" id="BMQB01000003">
    <property type="protein sequence ID" value="GGJ88496.1"/>
    <property type="molecule type" value="Genomic_DNA"/>
</dbReference>
<comment type="caution">
    <text evidence="2">The sequence shown here is derived from an EMBL/GenBank/DDBJ whole genome shotgun (WGS) entry which is preliminary data.</text>
</comment>
<dbReference type="AlphaFoldDB" id="A0A8J3FBY8"/>
<evidence type="ECO:0000313" key="2">
    <source>
        <dbReference type="EMBL" id="GGJ88496.1"/>
    </source>
</evidence>
<dbReference type="Proteomes" id="UP000649739">
    <property type="component" value="Unassembled WGS sequence"/>
</dbReference>
<feature type="signal peptide" evidence="1">
    <location>
        <begin position="1"/>
        <end position="33"/>
    </location>
</feature>
<dbReference type="InterPro" id="IPR006311">
    <property type="entry name" value="TAT_signal"/>
</dbReference>
<dbReference type="PROSITE" id="PS51318">
    <property type="entry name" value="TAT"/>
    <property type="match status" value="1"/>
</dbReference>
<keyword evidence="1" id="KW-0732">Signal</keyword>
<proteinExistence type="predicted"/>
<protein>
    <recommendedName>
        <fullName evidence="4">Tat pathway signal sequence domain protein</fullName>
    </recommendedName>
</protein>
<organism evidence="2 3">
    <name type="scientific">Pilimelia anulata</name>
    <dbReference type="NCBI Taxonomy" id="53371"/>
    <lineage>
        <taxon>Bacteria</taxon>
        <taxon>Bacillati</taxon>
        <taxon>Actinomycetota</taxon>
        <taxon>Actinomycetes</taxon>
        <taxon>Micromonosporales</taxon>
        <taxon>Micromonosporaceae</taxon>
        <taxon>Pilimelia</taxon>
    </lineage>
</organism>
<dbReference type="GO" id="GO:0005975">
    <property type="term" value="P:carbohydrate metabolic process"/>
    <property type="evidence" value="ECO:0007669"/>
    <property type="project" value="InterPro"/>
</dbReference>
<gene>
    <name evidence="2" type="ORF">GCM10010123_17620</name>
</gene>
<evidence type="ECO:0008006" key="4">
    <source>
        <dbReference type="Google" id="ProtNLM"/>
    </source>
</evidence>
<dbReference type="InterPro" id="IPR008928">
    <property type="entry name" value="6-hairpin_glycosidase_sf"/>
</dbReference>
<dbReference type="SUPFAM" id="SSF48208">
    <property type="entry name" value="Six-hairpin glycosidases"/>
    <property type="match status" value="1"/>
</dbReference>
<evidence type="ECO:0000256" key="1">
    <source>
        <dbReference type="SAM" id="SignalP"/>
    </source>
</evidence>
<evidence type="ECO:0000313" key="3">
    <source>
        <dbReference type="Proteomes" id="UP000649739"/>
    </source>
</evidence>
<sequence>MGVRFVSTLPVQGSAVSRRGLLAAGLGAGAALAAGAAPAAAAPRRRRGPGAAGPGRRAVAFLDAMTDAHERTGPIRLPQSYADELGLYTTGFTYDAALAALAYLADGRPGSVDRAGRLARALVWAQQNDPHHSDGRLRQAYAVGPYTRNGVEQPYGLVRGDGTANVGGPFGFVGSGTGELAWAGIALCAAYQRIGDAALRAAAVRLARWIVNTCRVPGGFLDGLDRGGRPVRYLGTARHAVLAAFFDHLETATDDHEWHRHKVHANRFARSMFSADRGGFRAGRPVDADEPDRGHFVLESQTLGYLGLPEHRHRDALDLVDRRLIVEDTAGRRNSALRGAQRFVGTTISTLSRTVDENTPIEGGTVRPDRYGVWLEGTAQYAVALHAAGDRAGTREQLDTLEAAQEQLGVDQHVGDRPIAGGGLVAATSPLHVGYLDSGYYPYLHVAATSWYVLALTGHNPLTVRPWC</sequence>
<reference evidence="2" key="1">
    <citation type="journal article" date="2014" name="Int. J. Syst. Evol. Microbiol.">
        <title>Complete genome sequence of Corynebacterium casei LMG S-19264T (=DSM 44701T), isolated from a smear-ripened cheese.</title>
        <authorList>
            <consortium name="US DOE Joint Genome Institute (JGI-PGF)"/>
            <person name="Walter F."/>
            <person name="Albersmeier A."/>
            <person name="Kalinowski J."/>
            <person name="Ruckert C."/>
        </authorList>
    </citation>
    <scope>NUCLEOTIDE SEQUENCE</scope>
    <source>
        <strain evidence="2">JCM 3090</strain>
    </source>
</reference>
<name>A0A8J3FBY8_9ACTN</name>
<keyword evidence="3" id="KW-1185">Reference proteome</keyword>
<reference evidence="2" key="2">
    <citation type="submission" date="2020-09" db="EMBL/GenBank/DDBJ databases">
        <authorList>
            <person name="Sun Q."/>
            <person name="Ohkuma M."/>
        </authorList>
    </citation>
    <scope>NUCLEOTIDE SEQUENCE</scope>
    <source>
        <strain evidence="2">JCM 3090</strain>
    </source>
</reference>
<accession>A0A8J3FBY8</accession>
<dbReference type="RefSeq" id="WP_189169576.1">
    <property type="nucleotide sequence ID" value="NZ_BMQB01000003.1"/>
</dbReference>
<feature type="chain" id="PRO_5039621598" description="Tat pathway signal sequence domain protein" evidence="1">
    <location>
        <begin position="34"/>
        <end position="468"/>
    </location>
</feature>